<gene>
    <name evidence="4" type="ORF">J2X19_001177</name>
</gene>
<keyword evidence="3" id="KW-0520">NAD</keyword>
<evidence type="ECO:0000256" key="2">
    <source>
        <dbReference type="ARBA" id="ARBA00023002"/>
    </source>
</evidence>
<reference evidence="4 5" key="1">
    <citation type="submission" date="2023-07" db="EMBL/GenBank/DDBJ databases">
        <title>Sorghum-associated microbial communities from plants grown in Nebraska, USA.</title>
        <authorList>
            <person name="Schachtman D."/>
        </authorList>
    </citation>
    <scope>NUCLEOTIDE SEQUENCE [LARGE SCALE GENOMIC DNA]</scope>
    <source>
        <strain evidence="4 5">BE313</strain>
    </source>
</reference>
<evidence type="ECO:0000256" key="1">
    <source>
        <dbReference type="ARBA" id="ARBA00022723"/>
    </source>
</evidence>
<organism evidence="4 5">
    <name type="scientific">Rhodoferax ferrireducens</name>
    <dbReference type="NCBI Taxonomy" id="192843"/>
    <lineage>
        <taxon>Bacteria</taxon>
        <taxon>Pseudomonadati</taxon>
        <taxon>Pseudomonadota</taxon>
        <taxon>Betaproteobacteria</taxon>
        <taxon>Burkholderiales</taxon>
        <taxon>Comamonadaceae</taxon>
        <taxon>Rhodoferax</taxon>
    </lineage>
</organism>
<evidence type="ECO:0000256" key="3">
    <source>
        <dbReference type="ARBA" id="ARBA00023027"/>
    </source>
</evidence>
<dbReference type="PANTHER" id="PTHR30004:SF6">
    <property type="entry name" value="D-THREONATE 4-PHOSPHATE DEHYDROGENASE"/>
    <property type="match status" value="1"/>
</dbReference>
<dbReference type="SUPFAM" id="SSF53659">
    <property type="entry name" value="Isocitrate/Isopropylmalate dehydrogenase-like"/>
    <property type="match status" value="1"/>
</dbReference>
<name>A0ABU2C5G0_9BURK</name>
<dbReference type="RefSeq" id="WP_116604351.1">
    <property type="nucleotide sequence ID" value="NZ_JAVDXT010000001.1"/>
</dbReference>
<keyword evidence="1" id="KW-0479">Metal-binding</keyword>
<keyword evidence="5" id="KW-1185">Reference proteome</keyword>
<proteinExistence type="predicted"/>
<dbReference type="Proteomes" id="UP001180487">
    <property type="component" value="Unassembled WGS sequence"/>
</dbReference>
<dbReference type="GO" id="GO:0050570">
    <property type="term" value="F:4-hydroxythreonine-4-phosphate dehydrogenase activity"/>
    <property type="evidence" value="ECO:0007669"/>
    <property type="project" value="UniProtKB-EC"/>
</dbReference>
<dbReference type="EC" id="1.1.1.262" evidence="4"/>
<protein>
    <submittedName>
        <fullName evidence="4">4-hydroxythreonine-4-phosphate dehydrogenase</fullName>
        <ecNumber evidence="4">1.1.1.262</ecNumber>
    </submittedName>
</protein>
<keyword evidence="2 4" id="KW-0560">Oxidoreductase</keyword>
<dbReference type="Pfam" id="PF04166">
    <property type="entry name" value="PdxA"/>
    <property type="match status" value="1"/>
</dbReference>
<evidence type="ECO:0000313" key="4">
    <source>
        <dbReference type="EMBL" id="MDR7376519.1"/>
    </source>
</evidence>
<dbReference type="NCBIfam" id="TIGR00557">
    <property type="entry name" value="pdxA"/>
    <property type="match status" value="1"/>
</dbReference>
<dbReference type="EMBL" id="JAVDXT010000001">
    <property type="protein sequence ID" value="MDR7376519.1"/>
    <property type="molecule type" value="Genomic_DNA"/>
</dbReference>
<accession>A0ABU2C5G0</accession>
<comment type="caution">
    <text evidence="4">The sequence shown here is derived from an EMBL/GenBank/DDBJ whole genome shotgun (WGS) entry which is preliminary data.</text>
</comment>
<evidence type="ECO:0000313" key="5">
    <source>
        <dbReference type="Proteomes" id="UP001180487"/>
    </source>
</evidence>
<dbReference type="Gene3D" id="3.40.718.10">
    <property type="entry name" value="Isopropylmalate Dehydrogenase"/>
    <property type="match status" value="1"/>
</dbReference>
<sequence length="341" mass="35861">MSKPIRLALTMGDPAGIGPEIIVKAAHQMRDLVQQGRVELQVFGCGAALQRATQLLQLDAAPLHMVDVGPVDGPMPVGQVSAAAGKWSYLAVERAVQRTQAGEIDAIVTAPLCKEALHLAGYPFEGHTEMLAHLTGMRDGVMMLAHGGMRVSHVSTHCPLSEVPKRLTPVRLRRVLDVTLNALRALGIENPRIAVAGLNPHAGEGGILGKEDGEIIAPIVAEYAAAGHAVTGPWAGDTVFIKLRAGQFDAVVAMFHDQGHIPVKLLGFSIDPATGAWNAVSGVNITLGLPILRTSVDHGTAFDIAGKGIASADSMVDAAQYAMTLVEGLRRTQPQPLETLA</sequence>
<dbReference type="InterPro" id="IPR005255">
    <property type="entry name" value="PdxA_fam"/>
</dbReference>
<dbReference type="PANTHER" id="PTHR30004">
    <property type="entry name" value="4-HYDROXYTHREONINE-4-PHOSPHATE DEHYDROGENASE"/>
    <property type="match status" value="1"/>
</dbReference>